<dbReference type="PANTHER" id="PTHR30136:SF35">
    <property type="entry name" value="HTH-TYPE TRANSCRIPTIONAL REGULATOR RV1719"/>
    <property type="match status" value="1"/>
</dbReference>
<feature type="domain" description="HTH iclR-type" evidence="7">
    <location>
        <begin position="1"/>
        <end position="63"/>
    </location>
</feature>
<dbReference type="PROSITE" id="PS51077">
    <property type="entry name" value="HTH_ICLR"/>
    <property type="match status" value="1"/>
</dbReference>
<reference evidence="10" key="1">
    <citation type="submission" date="2016-10" db="EMBL/GenBank/DDBJ databases">
        <authorList>
            <person name="Varghese N."/>
            <person name="Submissions S."/>
        </authorList>
    </citation>
    <scope>NUCLEOTIDE SEQUENCE [LARGE SCALE GENOMIC DNA]</scope>
    <source>
        <strain evidence="10">CGMCC 4.3506</strain>
    </source>
</reference>
<dbReference type="Pfam" id="PF01614">
    <property type="entry name" value="IclR_C"/>
    <property type="match status" value="1"/>
</dbReference>
<dbReference type="InterPro" id="IPR005471">
    <property type="entry name" value="Tscrpt_reg_IclR_N"/>
</dbReference>
<keyword evidence="10" id="KW-1185">Reference proteome</keyword>
<evidence type="ECO:0000313" key="9">
    <source>
        <dbReference type="EMBL" id="SDF34971.1"/>
    </source>
</evidence>
<evidence type="ECO:0000259" key="7">
    <source>
        <dbReference type="PROSITE" id="PS51077"/>
    </source>
</evidence>
<dbReference type="GO" id="GO:0045892">
    <property type="term" value="P:negative regulation of DNA-templated transcription"/>
    <property type="evidence" value="ECO:0007669"/>
    <property type="project" value="TreeGrafter"/>
</dbReference>
<organism evidence="9 10">
    <name type="scientific">Lentzea fradiae</name>
    <dbReference type="NCBI Taxonomy" id="200378"/>
    <lineage>
        <taxon>Bacteria</taxon>
        <taxon>Bacillati</taxon>
        <taxon>Actinomycetota</taxon>
        <taxon>Actinomycetes</taxon>
        <taxon>Pseudonocardiales</taxon>
        <taxon>Pseudonocardiaceae</taxon>
        <taxon>Lentzea</taxon>
    </lineage>
</organism>
<dbReference type="Pfam" id="PF09339">
    <property type="entry name" value="HTH_IclR"/>
    <property type="match status" value="1"/>
</dbReference>
<evidence type="ECO:0000256" key="5">
    <source>
        <dbReference type="ARBA" id="ARBA00058938"/>
    </source>
</evidence>
<dbReference type="OrthoDB" id="8479143at2"/>
<dbReference type="SUPFAM" id="SSF55781">
    <property type="entry name" value="GAF domain-like"/>
    <property type="match status" value="1"/>
</dbReference>
<dbReference type="EMBL" id="FNCC01000001">
    <property type="protein sequence ID" value="SDF34971.1"/>
    <property type="molecule type" value="Genomic_DNA"/>
</dbReference>
<accession>A0A1G7KD26</accession>
<dbReference type="GO" id="GO:0006071">
    <property type="term" value="P:glycerol metabolic process"/>
    <property type="evidence" value="ECO:0007669"/>
    <property type="project" value="UniProtKB-KW"/>
</dbReference>
<dbReference type="Gene3D" id="1.10.10.10">
    <property type="entry name" value="Winged helix-like DNA-binding domain superfamily/Winged helix DNA-binding domain"/>
    <property type="match status" value="1"/>
</dbReference>
<dbReference type="AlphaFoldDB" id="A0A1G7KD26"/>
<keyword evidence="3" id="KW-0238">DNA-binding</keyword>
<evidence type="ECO:0000256" key="4">
    <source>
        <dbReference type="ARBA" id="ARBA00023163"/>
    </source>
</evidence>
<dbReference type="PROSITE" id="PS51078">
    <property type="entry name" value="ICLR_ED"/>
    <property type="match status" value="1"/>
</dbReference>
<evidence type="ECO:0000256" key="6">
    <source>
        <dbReference type="ARBA" id="ARBA00070406"/>
    </source>
</evidence>
<dbReference type="STRING" id="200378.SAMN05216553_101209"/>
<dbReference type="InterPro" id="IPR036390">
    <property type="entry name" value="WH_DNA-bd_sf"/>
</dbReference>
<evidence type="ECO:0000256" key="3">
    <source>
        <dbReference type="ARBA" id="ARBA00023125"/>
    </source>
</evidence>
<comment type="function">
    <text evidence="5">May be an activator protein for the gylABX operon.</text>
</comment>
<feature type="domain" description="IclR-ED" evidence="8">
    <location>
        <begin position="64"/>
        <end position="247"/>
    </location>
</feature>
<sequence>MQAVERVSAVLLSFTESGRDLGVTEIAEAVGLPKSAVHRILEALAKSGLLAKDHDRSKYSLGPRLLELSLVSLGSMDIRTLSQPIMEDLRDELGETVTLSFVVGKQRMYVAQVESKQDVRMTIEVGRRAPLYAGASGRAILMTFSEADLSEYLSGVELAPLTARTVRDKTTLRAMLAVDQRRGYSVSQGERDPYAAAVAAPIVARGSRAIGCFSVCGPHDRLKDAVPEKFGPVIAEAAVKMSAVLKGSG</sequence>
<protein>
    <recommendedName>
        <fullName evidence="6">Glycerol operon regulatory protein</fullName>
    </recommendedName>
</protein>
<dbReference type="PANTHER" id="PTHR30136">
    <property type="entry name" value="HELIX-TURN-HELIX TRANSCRIPTIONAL REGULATOR, ICLR FAMILY"/>
    <property type="match status" value="1"/>
</dbReference>
<dbReference type="Gene3D" id="3.30.450.40">
    <property type="match status" value="1"/>
</dbReference>
<dbReference type="SUPFAM" id="SSF46785">
    <property type="entry name" value="Winged helix' DNA-binding domain"/>
    <property type="match status" value="1"/>
</dbReference>
<dbReference type="CDD" id="cd00090">
    <property type="entry name" value="HTH_ARSR"/>
    <property type="match status" value="1"/>
</dbReference>
<keyword evidence="1" id="KW-0319">Glycerol metabolism</keyword>
<dbReference type="InterPro" id="IPR050707">
    <property type="entry name" value="HTH_MetabolicPath_Reg"/>
</dbReference>
<evidence type="ECO:0000313" key="10">
    <source>
        <dbReference type="Proteomes" id="UP000199623"/>
    </source>
</evidence>
<dbReference type="FunFam" id="1.10.10.10:FF:000056">
    <property type="entry name" value="IclR family transcriptional regulator"/>
    <property type="match status" value="1"/>
</dbReference>
<proteinExistence type="predicted"/>
<dbReference type="InterPro" id="IPR011991">
    <property type="entry name" value="ArsR-like_HTH"/>
</dbReference>
<dbReference type="Proteomes" id="UP000199623">
    <property type="component" value="Unassembled WGS sequence"/>
</dbReference>
<evidence type="ECO:0000256" key="1">
    <source>
        <dbReference type="ARBA" id="ARBA00022798"/>
    </source>
</evidence>
<dbReference type="GO" id="GO:0003700">
    <property type="term" value="F:DNA-binding transcription factor activity"/>
    <property type="evidence" value="ECO:0007669"/>
    <property type="project" value="TreeGrafter"/>
</dbReference>
<evidence type="ECO:0000259" key="8">
    <source>
        <dbReference type="PROSITE" id="PS51078"/>
    </source>
</evidence>
<dbReference type="InterPro" id="IPR029016">
    <property type="entry name" value="GAF-like_dom_sf"/>
</dbReference>
<keyword evidence="4" id="KW-0804">Transcription</keyword>
<evidence type="ECO:0000256" key="2">
    <source>
        <dbReference type="ARBA" id="ARBA00023015"/>
    </source>
</evidence>
<dbReference type="GO" id="GO:0003677">
    <property type="term" value="F:DNA binding"/>
    <property type="evidence" value="ECO:0007669"/>
    <property type="project" value="UniProtKB-KW"/>
</dbReference>
<gene>
    <name evidence="9" type="ORF">SAMN05216553_101209</name>
</gene>
<dbReference type="InterPro" id="IPR014757">
    <property type="entry name" value="Tscrpt_reg_IclR_C"/>
</dbReference>
<dbReference type="InterPro" id="IPR036388">
    <property type="entry name" value="WH-like_DNA-bd_sf"/>
</dbReference>
<name>A0A1G7KD26_9PSEU</name>
<dbReference type="RefSeq" id="WP_090044544.1">
    <property type="nucleotide sequence ID" value="NZ_FNCC01000001.1"/>
</dbReference>
<keyword evidence="2" id="KW-0805">Transcription regulation</keyword>
<dbReference type="SMART" id="SM00346">
    <property type="entry name" value="HTH_ICLR"/>
    <property type="match status" value="1"/>
</dbReference>